<evidence type="ECO:0000259" key="3">
    <source>
        <dbReference type="Pfam" id="PF13192"/>
    </source>
</evidence>
<dbReference type="NCBIfam" id="TIGR00412">
    <property type="entry name" value="redox_disulf_2"/>
    <property type="match status" value="1"/>
</dbReference>
<evidence type="ECO:0000256" key="2">
    <source>
        <dbReference type="PIRSR" id="PIRSR037031-51"/>
    </source>
</evidence>
<accession>A0A5D0MI01</accession>
<feature type="active site" description="Nucleophile" evidence="1">
    <location>
        <position position="11"/>
    </location>
</feature>
<dbReference type="Gene3D" id="3.40.30.10">
    <property type="entry name" value="Glutaredoxin"/>
    <property type="match status" value="1"/>
</dbReference>
<dbReference type="AlphaFoldDB" id="A0A5D0MI01"/>
<evidence type="ECO:0000313" key="5">
    <source>
        <dbReference type="Proteomes" id="UP000324143"/>
    </source>
</evidence>
<sequence length="77" mass="8506">MKKIEVLGTGCPKCKKTVEIIEKVVDANNFEAEIIKVEDVKKITEKGVFMTPAVAVDGKVKIRGKVPSEEEVAGWFE</sequence>
<name>A0A5D0MI01_9BACT</name>
<feature type="domain" description="Thioredoxin-like fold" evidence="3">
    <location>
        <begin position="3"/>
        <end position="76"/>
    </location>
</feature>
<dbReference type="EMBL" id="VSIX01000054">
    <property type="protein sequence ID" value="TYB31131.1"/>
    <property type="molecule type" value="Genomic_DNA"/>
</dbReference>
<comment type="caution">
    <text evidence="4">The sequence shown here is derived from an EMBL/GenBank/DDBJ whole genome shotgun (WGS) entry which is preliminary data.</text>
</comment>
<dbReference type="Pfam" id="PF13192">
    <property type="entry name" value="Thioredoxin_3"/>
    <property type="match status" value="1"/>
</dbReference>
<dbReference type="Proteomes" id="UP000324143">
    <property type="component" value="Unassembled WGS sequence"/>
</dbReference>
<keyword evidence="2" id="KW-0676">Redox-active center</keyword>
<feature type="active site" description="Nucleophile" evidence="1">
    <location>
        <position position="14"/>
    </location>
</feature>
<organism evidence="4 5">
    <name type="scientific">Candidatus Mcinerneyibacterium aminivorans</name>
    <dbReference type="NCBI Taxonomy" id="2703815"/>
    <lineage>
        <taxon>Bacteria</taxon>
        <taxon>Candidatus Macinerneyibacteriota</taxon>
        <taxon>Candidatus Mcinerneyibacteria</taxon>
        <taxon>Candidatus Mcinerneyibacteriales</taxon>
        <taxon>Candidatus Mcinerneyibacteriaceae</taxon>
        <taxon>Candidatus Mcinerneyibacterium</taxon>
    </lineage>
</organism>
<dbReference type="InterPro" id="IPR036249">
    <property type="entry name" value="Thioredoxin-like_sf"/>
</dbReference>
<feature type="disulfide bond" description="Redox-active" evidence="2">
    <location>
        <begin position="11"/>
        <end position="14"/>
    </location>
</feature>
<proteinExistence type="predicted"/>
<evidence type="ECO:0000313" key="4">
    <source>
        <dbReference type="EMBL" id="TYB31131.1"/>
    </source>
</evidence>
<gene>
    <name evidence="4" type="ORF">FXF47_05700</name>
</gene>
<keyword evidence="5" id="KW-1185">Reference proteome</keyword>
<protein>
    <submittedName>
        <fullName evidence="4">Thioredoxin family protein</fullName>
    </submittedName>
</protein>
<reference evidence="4" key="1">
    <citation type="submission" date="2019-08" db="EMBL/GenBank/DDBJ databases">
        <title>Genomic characterization of a novel candidate phylum (ARYD3) from a high temperature, high salinity tertiary oil reservoir in north central Oklahoma, USA.</title>
        <authorList>
            <person name="Youssef N.H."/>
            <person name="Yadav A."/>
            <person name="Elshahed M.S."/>
        </authorList>
    </citation>
    <scope>NUCLEOTIDE SEQUENCE [LARGE SCALE GENOMIC DNA]</scope>
    <source>
        <strain evidence="4">ARYD3</strain>
    </source>
</reference>
<dbReference type="PANTHER" id="PTHR36450">
    <property type="entry name" value="THIOREDOXIN"/>
    <property type="match status" value="1"/>
</dbReference>
<keyword evidence="2" id="KW-1015">Disulfide bond</keyword>
<evidence type="ECO:0000256" key="1">
    <source>
        <dbReference type="PIRSR" id="PIRSR037031-50"/>
    </source>
</evidence>
<dbReference type="InterPro" id="IPR012336">
    <property type="entry name" value="Thioredoxin-like_fold"/>
</dbReference>
<dbReference type="InterPro" id="IPR005243">
    <property type="entry name" value="THIRX-like_proc"/>
</dbReference>
<dbReference type="SUPFAM" id="SSF52833">
    <property type="entry name" value="Thioredoxin-like"/>
    <property type="match status" value="1"/>
</dbReference>
<dbReference type="PIRSF" id="PIRSF037031">
    <property type="entry name" value="Redox_disulphide_2"/>
    <property type="match status" value="1"/>
</dbReference>
<dbReference type="PANTHER" id="PTHR36450:SF1">
    <property type="entry name" value="THIOREDOXIN"/>
    <property type="match status" value="1"/>
</dbReference>